<dbReference type="GO" id="GO:0016746">
    <property type="term" value="F:acyltransferase activity"/>
    <property type="evidence" value="ECO:0007669"/>
    <property type="project" value="UniProtKB-KW"/>
</dbReference>
<dbReference type="PROSITE" id="PS51186">
    <property type="entry name" value="GNAT"/>
    <property type="match status" value="1"/>
</dbReference>
<dbReference type="InterPro" id="IPR016181">
    <property type="entry name" value="Acyl_CoA_acyltransferase"/>
</dbReference>
<comment type="caution">
    <text evidence="4">The sequence shown here is derived from an EMBL/GenBank/DDBJ whole genome shotgun (WGS) entry which is preliminary data.</text>
</comment>
<dbReference type="Gene3D" id="3.40.630.30">
    <property type="match status" value="1"/>
</dbReference>
<dbReference type="PANTHER" id="PTHR43877:SF1">
    <property type="entry name" value="ACETYLTRANSFERASE"/>
    <property type="match status" value="1"/>
</dbReference>
<evidence type="ECO:0000313" key="4">
    <source>
        <dbReference type="EMBL" id="MFC7618304.1"/>
    </source>
</evidence>
<reference evidence="5" key="1">
    <citation type="journal article" date="2019" name="Int. J. Syst. Evol. Microbiol.">
        <title>The Global Catalogue of Microorganisms (GCM) 10K type strain sequencing project: providing services to taxonomists for standard genome sequencing and annotation.</title>
        <authorList>
            <consortium name="The Broad Institute Genomics Platform"/>
            <consortium name="The Broad Institute Genome Sequencing Center for Infectious Disease"/>
            <person name="Wu L."/>
            <person name="Ma J."/>
        </authorList>
    </citation>
    <scope>NUCLEOTIDE SEQUENCE [LARGE SCALE GENOMIC DNA]</scope>
    <source>
        <strain evidence="5">JCM 17695</strain>
    </source>
</reference>
<proteinExistence type="predicted"/>
<organism evidence="4 5">
    <name type="scientific">Actinokineospora soli</name>
    <dbReference type="NCBI Taxonomy" id="1048753"/>
    <lineage>
        <taxon>Bacteria</taxon>
        <taxon>Bacillati</taxon>
        <taxon>Actinomycetota</taxon>
        <taxon>Actinomycetes</taxon>
        <taxon>Pseudonocardiales</taxon>
        <taxon>Pseudonocardiaceae</taxon>
        <taxon>Actinokineospora</taxon>
    </lineage>
</organism>
<protein>
    <submittedName>
        <fullName evidence="4">GNAT family N-acetyltransferase</fullName>
        <ecNumber evidence="4">2.3.-.-</ecNumber>
    </submittedName>
</protein>
<dbReference type="PANTHER" id="PTHR43877">
    <property type="entry name" value="AMINOALKYLPHOSPHONATE N-ACETYLTRANSFERASE-RELATED-RELATED"/>
    <property type="match status" value="1"/>
</dbReference>
<dbReference type="InterPro" id="IPR050832">
    <property type="entry name" value="Bact_Acetyltransf"/>
</dbReference>
<dbReference type="SUPFAM" id="SSF55729">
    <property type="entry name" value="Acyl-CoA N-acyltransferases (Nat)"/>
    <property type="match status" value="1"/>
</dbReference>
<dbReference type="EC" id="2.3.-.-" evidence="4"/>
<evidence type="ECO:0000256" key="1">
    <source>
        <dbReference type="ARBA" id="ARBA00022679"/>
    </source>
</evidence>
<gene>
    <name evidence="4" type="ORF">ACFQV2_37980</name>
</gene>
<dbReference type="CDD" id="cd04301">
    <property type="entry name" value="NAT_SF"/>
    <property type="match status" value="1"/>
</dbReference>
<evidence type="ECO:0000259" key="3">
    <source>
        <dbReference type="PROSITE" id="PS51186"/>
    </source>
</evidence>
<feature type="domain" description="N-acetyltransferase" evidence="3">
    <location>
        <begin position="1"/>
        <end position="163"/>
    </location>
</feature>
<dbReference type="EMBL" id="JBHTEY010000004">
    <property type="protein sequence ID" value="MFC7618304.1"/>
    <property type="molecule type" value="Genomic_DNA"/>
</dbReference>
<keyword evidence="1 4" id="KW-0808">Transferase</keyword>
<dbReference type="Proteomes" id="UP001596512">
    <property type="component" value="Unassembled WGS sequence"/>
</dbReference>
<keyword evidence="2 4" id="KW-0012">Acyltransferase</keyword>
<accession>A0ABW2TY59</accession>
<dbReference type="InterPro" id="IPR000182">
    <property type="entry name" value="GNAT_dom"/>
</dbReference>
<dbReference type="Pfam" id="PF00583">
    <property type="entry name" value="Acetyltransf_1"/>
    <property type="match status" value="1"/>
</dbReference>
<evidence type="ECO:0000256" key="2">
    <source>
        <dbReference type="ARBA" id="ARBA00023315"/>
    </source>
</evidence>
<keyword evidence="5" id="KW-1185">Reference proteome</keyword>
<evidence type="ECO:0000313" key="5">
    <source>
        <dbReference type="Proteomes" id="UP001596512"/>
    </source>
</evidence>
<name>A0ABW2TY59_9PSEU</name>
<sequence length="165" mass="17522">MLIRPAADGDAPGIAEVHVRSWQACYRGLLPQALLDGLDPAPRVPRWREIVGAGGVHVADDGGVLGFAHAGPTRDPDGDPAAVGELTSVYVHPDRWGLGAGRRLVDAALDGLRAAGRSEATLWVLDTNARATAFYARTGWRPDGAAKDDVIGGQAVRELRYRRAL</sequence>